<dbReference type="Gene3D" id="3.30.700.10">
    <property type="entry name" value="Glycoprotein, Type 4 Pilin"/>
    <property type="match status" value="1"/>
</dbReference>
<dbReference type="Pfam" id="PF12019">
    <property type="entry name" value="GspH"/>
    <property type="match status" value="1"/>
</dbReference>
<protein>
    <recommendedName>
        <fullName evidence="2">Type II secretion system protein H</fullName>
    </recommendedName>
    <alternativeName>
        <fullName evidence="10">General secretion pathway protein H</fullName>
    </alternativeName>
</protein>
<dbReference type="InterPro" id="IPR012902">
    <property type="entry name" value="N_methyl_site"/>
</dbReference>
<dbReference type="EMBL" id="ACJN02000001">
    <property type="protein sequence ID" value="EFI36231.1"/>
    <property type="molecule type" value="Genomic_DNA"/>
</dbReference>
<dbReference type="Pfam" id="PF07963">
    <property type="entry name" value="N_methyl"/>
    <property type="match status" value="1"/>
</dbReference>
<dbReference type="Proteomes" id="UP000005496">
    <property type="component" value="Unassembled WGS sequence"/>
</dbReference>
<accession>D6SK28</accession>
<dbReference type="NCBIfam" id="TIGR02532">
    <property type="entry name" value="IV_pilin_GFxxxE"/>
    <property type="match status" value="1"/>
</dbReference>
<evidence type="ECO:0000256" key="4">
    <source>
        <dbReference type="ARBA" id="ARBA00022481"/>
    </source>
</evidence>
<keyword evidence="4" id="KW-0488">Methylation</keyword>
<evidence type="ECO:0000256" key="10">
    <source>
        <dbReference type="ARBA" id="ARBA00030775"/>
    </source>
</evidence>
<comment type="caution">
    <text evidence="13">The sequence shown here is derived from an EMBL/GenBank/DDBJ whole genome shotgun (WGS) entry which is preliminary data.</text>
</comment>
<evidence type="ECO:0000256" key="2">
    <source>
        <dbReference type="ARBA" id="ARBA00021549"/>
    </source>
</evidence>
<gene>
    <name evidence="13" type="ORF">Dthio_PD3688</name>
</gene>
<name>D6SK28_9BACT</name>
<keyword evidence="14" id="KW-1185">Reference proteome</keyword>
<dbReference type="InterPro" id="IPR022346">
    <property type="entry name" value="T2SS_GspH"/>
</dbReference>
<evidence type="ECO:0000313" key="14">
    <source>
        <dbReference type="Proteomes" id="UP000005496"/>
    </source>
</evidence>
<evidence type="ECO:0000256" key="11">
    <source>
        <dbReference type="SAM" id="Phobius"/>
    </source>
</evidence>
<dbReference type="InterPro" id="IPR045584">
    <property type="entry name" value="Pilin-like"/>
</dbReference>
<keyword evidence="6 11" id="KW-0812">Transmembrane</keyword>
<dbReference type="GO" id="GO:0015627">
    <property type="term" value="C:type II protein secretion system complex"/>
    <property type="evidence" value="ECO:0007669"/>
    <property type="project" value="InterPro"/>
</dbReference>
<comment type="subcellular location">
    <subcellularLocation>
        <location evidence="1">Cell inner membrane</location>
        <topology evidence="1">Single-pass membrane protein</topology>
    </subcellularLocation>
</comment>
<organism evidence="13 14">
    <name type="scientific">Desulfonatronospira thiodismutans ASO3-1</name>
    <dbReference type="NCBI Taxonomy" id="555779"/>
    <lineage>
        <taxon>Bacteria</taxon>
        <taxon>Pseudomonadati</taxon>
        <taxon>Thermodesulfobacteriota</taxon>
        <taxon>Desulfovibrionia</taxon>
        <taxon>Desulfovibrionales</taxon>
        <taxon>Desulfonatronovibrionaceae</taxon>
        <taxon>Desulfonatronospira</taxon>
    </lineage>
</organism>
<evidence type="ECO:0000259" key="12">
    <source>
        <dbReference type="Pfam" id="PF12019"/>
    </source>
</evidence>
<evidence type="ECO:0000256" key="9">
    <source>
        <dbReference type="ARBA" id="ARBA00025772"/>
    </source>
</evidence>
<keyword evidence="7 11" id="KW-1133">Transmembrane helix</keyword>
<comment type="similarity">
    <text evidence="9">Belongs to the GSP H family.</text>
</comment>
<evidence type="ECO:0000313" key="13">
    <source>
        <dbReference type="EMBL" id="EFI36231.1"/>
    </source>
</evidence>
<evidence type="ECO:0000256" key="3">
    <source>
        <dbReference type="ARBA" id="ARBA00022475"/>
    </source>
</evidence>
<dbReference type="eggNOG" id="COG4970">
    <property type="taxonomic scope" value="Bacteria"/>
</dbReference>
<keyword evidence="5" id="KW-0997">Cell inner membrane</keyword>
<proteinExistence type="inferred from homology"/>
<feature type="transmembrane region" description="Helical" evidence="11">
    <location>
        <begin position="28"/>
        <end position="49"/>
    </location>
</feature>
<dbReference type="GO" id="GO:0005886">
    <property type="term" value="C:plasma membrane"/>
    <property type="evidence" value="ECO:0007669"/>
    <property type="project" value="UniProtKB-SubCell"/>
</dbReference>
<evidence type="ECO:0000256" key="1">
    <source>
        <dbReference type="ARBA" id="ARBA00004377"/>
    </source>
</evidence>
<sequence>MPKLNWYQKIMNSDQKKTLRQGSAGLSLIELLVVLAIIAILAGTALVYINTDGYRLRAEANNLKSTLQEARMEAVKRNTRAYINLYVDMYTISLPDQYDKVLASVKLPNELELEFNRNPISFQPLGTSGNYEVVIKNNKQHYSLKVRTAGRIFIEGPM</sequence>
<feature type="domain" description="General secretion pathway GspH" evidence="12">
    <location>
        <begin position="59"/>
        <end position="148"/>
    </location>
</feature>
<dbReference type="SUPFAM" id="SSF54523">
    <property type="entry name" value="Pili subunits"/>
    <property type="match status" value="1"/>
</dbReference>
<keyword evidence="8 11" id="KW-0472">Membrane</keyword>
<keyword evidence="3" id="KW-1003">Cell membrane</keyword>
<evidence type="ECO:0000256" key="6">
    <source>
        <dbReference type="ARBA" id="ARBA00022692"/>
    </source>
</evidence>
<dbReference type="AlphaFoldDB" id="D6SK28"/>
<dbReference type="GO" id="GO:0015628">
    <property type="term" value="P:protein secretion by the type II secretion system"/>
    <property type="evidence" value="ECO:0007669"/>
    <property type="project" value="InterPro"/>
</dbReference>
<dbReference type="PROSITE" id="PS00409">
    <property type="entry name" value="PROKAR_NTER_METHYL"/>
    <property type="match status" value="1"/>
</dbReference>
<evidence type="ECO:0000256" key="7">
    <source>
        <dbReference type="ARBA" id="ARBA00022989"/>
    </source>
</evidence>
<evidence type="ECO:0000256" key="5">
    <source>
        <dbReference type="ARBA" id="ARBA00022519"/>
    </source>
</evidence>
<evidence type="ECO:0000256" key="8">
    <source>
        <dbReference type="ARBA" id="ARBA00023136"/>
    </source>
</evidence>
<reference evidence="13" key="1">
    <citation type="submission" date="2010-05" db="EMBL/GenBank/DDBJ databases">
        <title>The draft genome of Desulfonatronospira thiodismutans ASO3-1.</title>
        <authorList>
            <consortium name="US DOE Joint Genome Institute (JGI-PGF)"/>
            <person name="Lucas S."/>
            <person name="Copeland A."/>
            <person name="Lapidus A."/>
            <person name="Cheng J.-F."/>
            <person name="Bruce D."/>
            <person name="Goodwin L."/>
            <person name="Pitluck S."/>
            <person name="Chertkov O."/>
            <person name="Brettin T."/>
            <person name="Detter J.C."/>
            <person name="Han C."/>
            <person name="Land M.L."/>
            <person name="Hauser L."/>
            <person name="Kyrpides N."/>
            <person name="Mikhailova N."/>
            <person name="Muyzer G."/>
            <person name="Woyke T."/>
        </authorList>
    </citation>
    <scope>NUCLEOTIDE SEQUENCE [LARGE SCALE GENOMIC DNA]</scope>
    <source>
        <strain evidence="13">ASO3-1</strain>
    </source>
</reference>